<comment type="caution">
    <text evidence="1">The sequence shown here is derived from an EMBL/GenBank/DDBJ whole genome shotgun (WGS) entry which is preliminary data.</text>
</comment>
<dbReference type="EMBL" id="BGPR01001115">
    <property type="protein sequence ID" value="GBM45859.1"/>
    <property type="molecule type" value="Genomic_DNA"/>
</dbReference>
<gene>
    <name evidence="1" type="ORF">AVEN_180726_1</name>
</gene>
<dbReference type="AlphaFoldDB" id="A0A4Y2FZM1"/>
<proteinExistence type="predicted"/>
<accession>A0A4Y2FZM1</accession>
<dbReference type="OrthoDB" id="6436309at2759"/>
<organism evidence="1 2">
    <name type="scientific">Araneus ventricosus</name>
    <name type="common">Orbweaver spider</name>
    <name type="synonym">Epeira ventricosa</name>
    <dbReference type="NCBI Taxonomy" id="182803"/>
    <lineage>
        <taxon>Eukaryota</taxon>
        <taxon>Metazoa</taxon>
        <taxon>Ecdysozoa</taxon>
        <taxon>Arthropoda</taxon>
        <taxon>Chelicerata</taxon>
        <taxon>Arachnida</taxon>
        <taxon>Araneae</taxon>
        <taxon>Araneomorphae</taxon>
        <taxon>Entelegynae</taxon>
        <taxon>Araneoidea</taxon>
        <taxon>Araneidae</taxon>
        <taxon>Araneus</taxon>
    </lineage>
</organism>
<reference evidence="1 2" key="1">
    <citation type="journal article" date="2019" name="Sci. Rep.">
        <title>Orb-weaving spider Araneus ventricosus genome elucidates the spidroin gene catalogue.</title>
        <authorList>
            <person name="Kono N."/>
            <person name="Nakamura H."/>
            <person name="Ohtoshi R."/>
            <person name="Moran D.A.P."/>
            <person name="Shinohara A."/>
            <person name="Yoshida Y."/>
            <person name="Fujiwara M."/>
            <person name="Mori M."/>
            <person name="Tomita M."/>
            <person name="Arakawa K."/>
        </authorList>
    </citation>
    <scope>NUCLEOTIDE SEQUENCE [LARGE SCALE GENOMIC DNA]</scope>
</reference>
<dbReference type="Proteomes" id="UP000499080">
    <property type="component" value="Unassembled WGS sequence"/>
</dbReference>
<protein>
    <submittedName>
        <fullName evidence="1">Uncharacterized protein</fullName>
    </submittedName>
</protein>
<sequence length="101" mass="11821">MAISERDDVMWAQADEDVRKEYGEEFLKAFKHMASTNFPPSSNMQKLSETVEFAVSLKHPDAVYKVCRNVGVRAFWTVWDVLSEELKVLYFEDRFLLVWPA</sequence>
<evidence type="ECO:0000313" key="2">
    <source>
        <dbReference type="Proteomes" id="UP000499080"/>
    </source>
</evidence>
<name>A0A4Y2FZM1_ARAVE</name>
<keyword evidence="2" id="KW-1185">Reference proteome</keyword>
<evidence type="ECO:0000313" key="1">
    <source>
        <dbReference type="EMBL" id="GBM45859.1"/>
    </source>
</evidence>